<organism evidence="2 3">
    <name type="scientific">Flavimaribacter sediminis</name>
    <dbReference type="NCBI Taxonomy" id="2865987"/>
    <lineage>
        <taxon>Bacteria</taxon>
        <taxon>Pseudomonadati</taxon>
        <taxon>Pseudomonadota</taxon>
        <taxon>Alphaproteobacteria</taxon>
        <taxon>Hyphomicrobiales</taxon>
        <taxon>Rhizobiaceae</taxon>
        <taxon>Flavimaribacter</taxon>
    </lineage>
</organism>
<proteinExistence type="predicted"/>
<dbReference type="Proteomes" id="UP001196509">
    <property type="component" value="Unassembled WGS sequence"/>
</dbReference>
<accession>A0AAE2ZJF9</accession>
<sequence length="192" mass="22192">MKPTKPMFEYFNLRGGDQPPDLGFDKPFKCLVLIREDVTDTWRVAMSRWLVASGCLYMMAWGRDCILWDDSVDCANIEKFPGDIPDDKFVITSWHNDETLEDVVDFATFSANHSRVPLETLVVLDIGPDSRKDEIAALIEKCRREALEEAAAKPRPSRFRLRWLERLLPKFGSMIMKAGPRIQTQNERMPRL</sequence>
<evidence type="ECO:0000313" key="2">
    <source>
        <dbReference type="EMBL" id="MBW8637668.1"/>
    </source>
</evidence>
<dbReference type="InterPro" id="IPR056101">
    <property type="entry name" value="DUF7684"/>
</dbReference>
<name>A0AAE2ZJF9_9HYPH</name>
<evidence type="ECO:0000259" key="1">
    <source>
        <dbReference type="Pfam" id="PF24733"/>
    </source>
</evidence>
<evidence type="ECO:0000313" key="3">
    <source>
        <dbReference type="Proteomes" id="UP001196509"/>
    </source>
</evidence>
<dbReference type="RefSeq" id="WP_220228354.1">
    <property type="nucleotide sequence ID" value="NZ_JAICBX010000002.1"/>
</dbReference>
<dbReference type="AlphaFoldDB" id="A0AAE2ZJF9"/>
<reference evidence="2" key="1">
    <citation type="submission" date="2021-08" db="EMBL/GenBank/DDBJ databases">
        <title>Hoeflea bacterium WL0058 sp. nov., isolated from the sediment.</title>
        <authorList>
            <person name="Wang L."/>
            <person name="Zhang D."/>
        </authorList>
    </citation>
    <scope>NUCLEOTIDE SEQUENCE</scope>
    <source>
        <strain evidence="2">WL0058</strain>
    </source>
</reference>
<keyword evidence="3" id="KW-1185">Reference proteome</keyword>
<feature type="domain" description="DUF7684" evidence="1">
    <location>
        <begin position="9"/>
        <end position="137"/>
    </location>
</feature>
<dbReference type="EMBL" id="JAICBX010000002">
    <property type="protein sequence ID" value="MBW8637668.1"/>
    <property type="molecule type" value="Genomic_DNA"/>
</dbReference>
<comment type="caution">
    <text evidence="2">The sequence shown here is derived from an EMBL/GenBank/DDBJ whole genome shotgun (WGS) entry which is preliminary data.</text>
</comment>
<dbReference type="Pfam" id="PF24733">
    <property type="entry name" value="DUF7684"/>
    <property type="match status" value="1"/>
</dbReference>
<protein>
    <recommendedName>
        <fullName evidence="1">DUF7684 domain-containing protein</fullName>
    </recommendedName>
</protein>
<gene>
    <name evidence="2" type="ORF">K1W69_10765</name>
</gene>